<dbReference type="CDD" id="cd00067">
    <property type="entry name" value="GAL4"/>
    <property type="match status" value="1"/>
</dbReference>
<dbReference type="CDD" id="cd12148">
    <property type="entry name" value="fungal_TF_MHR"/>
    <property type="match status" value="1"/>
</dbReference>
<feature type="compositionally biased region" description="Polar residues" evidence="7">
    <location>
        <begin position="17"/>
        <end position="32"/>
    </location>
</feature>
<dbReference type="GO" id="GO:0005634">
    <property type="term" value="C:nucleus"/>
    <property type="evidence" value="ECO:0007669"/>
    <property type="project" value="UniProtKB-SubCell"/>
</dbReference>
<feature type="region of interest" description="Disordered" evidence="7">
    <location>
        <begin position="343"/>
        <end position="382"/>
    </location>
</feature>
<keyword evidence="2" id="KW-0479">Metal-binding</keyword>
<evidence type="ECO:0000256" key="3">
    <source>
        <dbReference type="ARBA" id="ARBA00023015"/>
    </source>
</evidence>
<evidence type="ECO:0000256" key="5">
    <source>
        <dbReference type="ARBA" id="ARBA00023163"/>
    </source>
</evidence>
<proteinExistence type="predicted"/>
<dbReference type="GO" id="GO:0006351">
    <property type="term" value="P:DNA-templated transcription"/>
    <property type="evidence" value="ECO:0007669"/>
    <property type="project" value="InterPro"/>
</dbReference>
<dbReference type="PANTHER" id="PTHR47338:SF11">
    <property type="entry name" value="ZN(II)2CYS6 TRANSCRIPTION FACTOR (EUROFUNG)"/>
    <property type="match status" value="1"/>
</dbReference>
<evidence type="ECO:0000256" key="2">
    <source>
        <dbReference type="ARBA" id="ARBA00022723"/>
    </source>
</evidence>
<evidence type="ECO:0000256" key="4">
    <source>
        <dbReference type="ARBA" id="ARBA00023125"/>
    </source>
</evidence>
<dbReference type="Proteomes" id="UP000663671">
    <property type="component" value="Chromosome 2"/>
</dbReference>
<comment type="subcellular location">
    <subcellularLocation>
        <location evidence="1">Nucleus</location>
    </subcellularLocation>
</comment>
<dbReference type="SMART" id="SM00066">
    <property type="entry name" value="GAL4"/>
    <property type="match status" value="1"/>
</dbReference>
<feature type="region of interest" description="Disordered" evidence="7">
    <location>
        <begin position="197"/>
        <end position="250"/>
    </location>
</feature>
<feature type="compositionally biased region" description="Low complexity" evidence="7">
    <location>
        <begin position="363"/>
        <end position="374"/>
    </location>
</feature>
<dbReference type="PROSITE" id="PS00463">
    <property type="entry name" value="ZN2_CY6_FUNGAL_1"/>
    <property type="match status" value="1"/>
</dbReference>
<keyword evidence="5" id="KW-0804">Transcription</keyword>
<feature type="region of interest" description="Disordered" evidence="7">
    <location>
        <begin position="1"/>
        <end position="80"/>
    </location>
</feature>
<organism evidence="9 10">
    <name type="scientific">Ajellomyces capsulatus</name>
    <name type="common">Darling's disease fungus</name>
    <name type="synonym">Histoplasma capsulatum</name>
    <dbReference type="NCBI Taxonomy" id="5037"/>
    <lineage>
        <taxon>Eukaryota</taxon>
        <taxon>Fungi</taxon>
        <taxon>Dikarya</taxon>
        <taxon>Ascomycota</taxon>
        <taxon>Pezizomycotina</taxon>
        <taxon>Eurotiomycetes</taxon>
        <taxon>Eurotiomycetidae</taxon>
        <taxon>Onygenales</taxon>
        <taxon>Ajellomycetaceae</taxon>
        <taxon>Histoplasma</taxon>
    </lineage>
</organism>
<name>A0A8A1LVG7_AJECA</name>
<dbReference type="Gene3D" id="4.10.240.10">
    <property type="entry name" value="Zn(2)-C6 fungal-type DNA-binding domain"/>
    <property type="match status" value="1"/>
</dbReference>
<evidence type="ECO:0000313" key="10">
    <source>
        <dbReference type="Proteomes" id="UP000663671"/>
    </source>
</evidence>
<keyword evidence="6" id="KW-0539">Nucleus</keyword>
<dbReference type="GO" id="GO:0008270">
    <property type="term" value="F:zinc ion binding"/>
    <property type="evidence" value="ECO:0007669"/>
    <property type="project" value="InterPro"/>
</dbReference>
<dbReference type="InterPro" id="IPR036864">
    <property type="entry name" value="Zn2-C6_fun-type_DNA-bd_sf"/>
</dbReference>
<evidence type="ECO:0000256" key="6">
    <source>
        <dbReference type="ARBA" id="ARBA00023242"/>
    </source>
</evidence>
<evidence type="ECO:0000259" key="8">
    <source>
        <dbReference type="PROSITE" id="PS50048"/>
    </source>
</evidence>
<feature type="region of interest" description="Disordered" evidence="7">
    <location>
        <begin position="105"/>
        <end position="171"/>
    </location>
</feature>
<dbReference type="PANTHER" id="PTHR47338">
    <property type="entry name" value="ZN(II)2CYS6 TRANSCRIPTION FACTOR (EUROFUNG)-RELATED"/>
    <property type="match status" value="1"/>
</dbReference>
<keyword evidence="4" id="KW-0238">DNA-binding</keyword>
<feature type="compositionally biased region" description="Basic and acidic residues" evidence="7">
    <location>
        <begin position="121"/>
        <end position="147"/>
    </location>
</feature>
<sequence>MSGFPVGPFGRTLPSPEDSTTSQESQDISTPSKRLINYQLPPPRKTSSWEFVSDDSPAPLEHMESPVSMAGRNPTQYKSRYPAQDQLPSVSQLLTPASYSYLGNPHHPFPGRGNSAPNSSRPHESTIVETHDERIQPSGHPSHETTSRQRRPSTFGPVDFSHGQGQNLSYSRHQLPPISQVGLDAAGLRHHLFTENNRSSSETPLAHHHHSHLPYPCDPSNSEISPASGQSSLSCELTFSSGSPPRPNQPRLAHVVDERFIEGEGICYIYSDGTHCPKVIDGEPVNANWGVTKAGKPRKRLAQACFTCRDKKIKCIPNIPKCDQCQKSGRECRFENSPRGNQIAMSSQCSTGHHTPAISLDQRTSSSPSRHPTSCIPTGSPVRTMSSSAVSCEPGALMNEVGGLSPKPNRPLKRRRRASTNAIDNVIGLDGDDYSKQAKDMVTTPDPYPMNDILSEMAAMDLHDPTLSEWETDPYHTHPESTMRYLNMYFHYVNGATYCIFPREPFLRWLKYCPNKSLDDKMLLYSMLAMGAIFGNTKEQRADAMRFARIARHAVEKSQNNPTLHLAQTRIILGMWHFTIGASATASDFTGSAMRTICGLKLNVEHGSPAPRNPPERDEFFQAETMLECQRRTFWAAFLMDRHAGPPVHSPTVLKPQDIFLRLPLRADWYENQKWANMPYFENGIIPADTSLPEERNALDPMAFLVEVSAIWGDVLEHIYRATYISPSNYAARFEEFYSSTVQRTDKWLASLPRYFSYSVENMELNIQAGKVDVFASVHILYHATMMRLNRYVRHSDLPEHIVERNVRRSYSHSVEVLRIAYDLSKHLNAHEEGGILPSNPQPPQITFSTPLTGNAILSATDVLCACGSIRDMSYYSALIHGGLRVISEVSRFWHGSREQLRVIEWRLEQITDAIRTQDRSGGKRGFSVQGRPLDLIVIDRLMPANDGVGSSTPSPPIQGKSNPYTATGRGDLVYCLPRETYFHALGLHDISVERGEVLWIPCEE</sequence>
<dbReference type="Pfam" id="PF04082">
    <property type="entry name" value="Fungal_trans"/>
    <property type="match status" value="1"/>
</dbReference>
<feature type="compositionally biased region" description="Polar residues" evidence="7">
    <location>
        <begin position="343"/>
        <end position="353"/>
    </location>
</feature>
<dbReference type="InterPro" id="IPR007219">
    <property type="entry name" value="XnlR_reg_dom"/>
</dbReference>
<reference evidence="9" key="1">
    <citation type="submission" date="2021-01" db="EMBL/GenBank/DDBJ databases">
        <title>Chromosome-level genome assembly of a human fungal pathogen reveals clustering of transcriptionally co-regulated genes.</title>
        <authorList>
            <person name="Voorhies M."/>
            <person name="Cohen S."/>
            <person name="Shea T.P."/>
            <person name="Petrus S."/>
            <person name="Munoz J.F."/>
            <person name="Poplawski S."/>
            <person name="Goldman W.E."/>
            <person name="Michael T."/>
            <person name="Cuomo C.A."/>
            <person name="Sil A."/>
            <person name="Beyhan S."/>
        </authorList>
    </citation>
    <scope>NUCLEOTIDE SEQUENCE</scope>
    <source>
        <strain evidence="9">WU24</strain>
    </source>
</reference>
<dbReference type="InterPro" id="IPR050815">
    <property type="entry name" value="TF_fung"/>
</dbReference>
<gene>
    <name evidence="9" type="ORF">I7I51_07601</name>
</gene>
<evidence type="ECO:0000256" key="7">
    <source>
        <dbReference type="SAM" id="MobiDB-lite"/>
    </source>
</evidence>
<evidence type="ECO:0000313" key="9">
    <source>
        <dbReference type="EMBL" id="QSS58178.1"/>
    </source>
</evidence>
<dbReference type="Pfam" id="PF00172">
    <property type="entry name" value="Zn_clus"/>
    <property type="match status" value="1"/>
</dbReference>
<keyword evidence="3" id="KW-0805">Transcription regulation</keyword>
<dbReference type="OrthoDB" id="5426798at2759"/>
<dbReference type="SUPFAM" id="SSF57701">
    <property type="entry name" value="Zn2/Cys6 DNA-binding domain"/>
    <property type="match status" value="1"/>
</dbReference>
<dbReference type="GO" id="GO:0003677">
    <property type="term" value="F:DNA binding"/>
    <property type="evidence" value="ECO:0007669"/>
    <property type="project" value="UniProtKB-KW"/>
</dbReference>
<dbReference type="AlphaFoldDB" id="A0A8A1LVG7"/>
<dbReference type="GO" id="GO:0000981">
    <property type="term" value="F:DNA-binding transcription factor activity, RNA polymerase II-specific"/>
    <property type="evidence" value="ECO:0007669"/>
    <property type="project" value="InterPro"/>
</dbReference>
<feature type="domain" description="Zn(2)-C6 fungal-type" evidence="8">
    <location>
        <begin position="304"/>
        <end position="334"/>
    </location>
</feature>
<dbReference type="EMBL" id="CP069109">
    <property type="protein sequence ID" value="QSS58178.1"/>
    <property type="molecule type" value="Genomic_DNA"/>
</dbReference>
<protein>
    <submittedName>
        <fullName evidence="9">C6 transcription factor</fullName>
    </submittedName>
</protein>
<dbReference type="PROSITE" id="PS50048">
    <property type="entry name" value="ZN2_CY6_FUNGAL_2"/>
    <property type="match status" value="1"/>
</dbReference>
<feature type="compositionally biased region" description="Polar residues" evidence="7">
    <location>
        <begin position="219"/>
        <end position="243"/>
    </location>
</feature>
<dbReference type="VEuPathDB" id="FungiDB:I7I51_07601"/>
<evidence type="ECO:0000256" key="1">
    <source>
        <dbReference type="ARBA" id="ARBA00004123"/>
    </source>
</evidence>
<dbReference type="InterPro" id="IPR001138">
    <property type="entry name" value="Zn2Cys6_DnaBD"/>
</dbReference>
<accession>A0A8A1LVG7</accession>